<dbReference type="Proteomes" id="UP001408789">
    <property type="component" value="Unassembled WGS sequence"/>
</dbReference>
<dbReference type="InterPro" id="IPR043502">
    <property type="entry name" value="DNA/RNA_pol_sf"/>
</dbReference>
<dbReference type="AlphaFoldDB" id="A0AAP0DDE5"/>
<dbReference type="EMBL" id="JBCNJP010000014">
    <property type="protein sequence ID" value="KAK9069158.1"/>
    <property type="molecule type" value="Genomic_DNA"/>
</dbReference>
<sequence>MENCKPVKTSFATHFKLSSRNCPKTVEESEEMERIPYAQIVGSLMFLMVCTRPDISFGVSVVSRFLSNPGKEHWQAVKWILRYLAGSKDKGVVFGMGQHSSGKLVGYVDSDFAKDLDKYRSITGYVFLLYGNVVSWKATLQGVVALSSTEAEYMALTEAVKEAIWLSGFITELGIEVGDTCVYCDNQGAIALSKNGVFHERTKHINVRYHFIREVISSRLLTVEYVNTSKNWADMFTKALPSSKFESCLKAVGID</sequence>
<evidence type="ECO:0000313" key="1">
    <source>
        <dbReference type="EMBL" id="KAK9069158.1"/>
    </source>
</evidence>
<comment type="caution">
    <text evidence="1">The sequence shown here is derived from an EMBL/GenBank/DDBJ whole genome shotgun (WGS) entry which is preliminary data.</text>
</comment>
<organism evidence="1 2">
    <name type="scientific">Deinandra increscens subsp. villosa</name>
    <dbReference type="NCBI Taxonomy" id="3103831"/>
    <lineage>
        <taxon>Eukaryota</taxon>
        <taxon>Viridiplantae</taxon>
        <taxon>Streptophyta</taxon>
        <taxon>Embryophyta</taxon>
        <taxon>Tracheophyta</taxon>
        <taxon>Spermatophyta</taxon>
        <taxon>Magnoliopsida</taxon>
        <taxon>eudicotyledons</taxon>
        <taxon>Gunneridae</taxon>
        <taxon>Pentapetalae</taxon>
        <taxon>asterids</taxon>
        <taxon>campanulids</taxon>
        <taxon>Asterales</taxon>
        <taxon>Asteraceae</taxon>
        <taxon>Asteroideae</taxon>
        <taxon>Heliantheae alliance</taxon>
        <taxon>Madieae</taxon>
        <taxon>Madiinae</taxon>
        <taxon>Deinandra</taxon>
    </lineage>
</organism>
<keyword evidence="2" id="KW-1185">Reference proteome</keyword>
<evidence type="ECO:0008006" key="3">
    <source>
        <dbReference type="Google" id="ProtNLM"/>
    </source>
</evidence>
<dbReference type="CDD" id="cd09272">
    <property type="entry name" value="RNase_HI_RT_Ty1"/>
    <property type="match status" value="1"/>
</dbReference>
<evidence type="ECO:0000313" key="2">
    <source>
        <dbReference type="Proteomes" id="UP001408789"/>
    </source>
</evidence>
<dbReference type="PANTHER" id="PTHR11439">
    <property type="entry name" value="GAG-POL-RELATED RETROTRANSPOSON"/>
    <property type="match status" value="1"/>
</dbReference>
<proteinExistence type="predicted"/>
<gene>
    <name evidence="1" type="ORF">SSX86_013274</name>
</gene>
<protein>
    <recommendedName>
        <fullName evidence="3">Retrovirus-related Pol polyprotein from transposon TNT 1-94</fullName>
    </recommendedName>
</protein>
<name>A0AAP0DDE5_9ASTR</name>
<reference evidence="1 2" key="1">
    <citation type="submission" date="2024-04" db="EMBL/GenBank/DDBJ databases">
        <title>The reference genome of an endangered Asteraceae, Deinandra increscens subsp. villosa, native to the Central Coast of California.</title>
        <authorList>
            <person name="Guilliams M."/>
            <person name="Hasenstab-Lehman K."/>
            <person name="Meyer R."/>
            <person name="Mcevoy S."/>
        </authorList>
    </citation>
    <scope>NUCLEOTIDE SEQUENCE [LARGE SCALE GENOMIC DNA]</scope>
    <source>
        <tissue evidence="1">Leaf</tissue>
    </source>
</reference>
<dbReference type="SUPFAM" id="SSF56672">
    <property type="entry name" value="DNA/RNA polymerases"/>
    <property type="match status" value="1"/>
</dbReference>
<accession>A0AAP0DDE5</accession>
<dbReference type="PANTHER" id="PTHR11439:SF491">
    <property type="entry name" value="INTEGRASE CATALYTIC DOMAIN-CONTAINING PROTEIN"/>
    <property type="match status" value="1"/>
</dbReference>